<evidence type="ECO:0000256" key="3">
    <source>
        <dbReference type="ARBA" id="ARBA00022729"/>
    </source>
</evidence>
<dbReference type="InterPro" id="IPR023828">
    <property type="entry name" value="Peptidase_S8_Ser-AS"/>
</dbReference>
<dbReference type="EMBL" id="JAVRHU010000001">
    <property type="protein sequence ID" value="MDT0620603.1"/>
    <property type="molecule type" value="Genomic_DNA"/>
</dbReference>
<dbReference type="InterPro" id="IPR026444">
    <property type="entry name" value="Secre_tail"/>
</dbReference>
<dbReference type="PROSITE" id="PS50853">
    <property type="entry name" value="FN3"/>
    <property type="match status" value="1"/>
</dbReference>
<gene>
    <name evidence="9" type="ORF">RM520_03140</name>
</gene>
<dbReference type="Proteomes" id="UP001250662">
    <property type="component" value="Unassembled WGS sequence"/>
</dbReference>
<dbReference type="InterPro" id="IPR000209">
    <property type="entry name" value="Peptidase_S8/S53_dom"/>
</dbReference>
<dbReference type="Gene3D" id="2.60.40.10">
    <property type="entry name" value="Immunoglobulins"/>
    <property type="match status" value="1"/>
</dbReference>
<comment type="caution">
    <text evidence="9">The sequence shown here is derived from an EMBL/GenBank/DDBJ whole genome shotgun (WGS) entry which is preliminary data.</text>
</comment>
<feature type="domain" description="Fibronectin type-III" evidence="8">
    <location>
        <begin position="558"/>
        <end position="647"/>
    </location>
</feature>
<keyword evidence="10" id="KW-1185">Reference proteome</keyword>
<sequence length="731" mass="79939">MVCKNPTVNKGFFLPFYFLFLVSSILIGQSEEQRAVIISSYNTAKFEQLINTFKKEHQTQKQRILAVVKTKQVKAFEKALDGTIVALNSIGIDDTPLFYTTYLDPTSKVSRTDALYKGGSLESDITGLGMQIGVWDAGIALTSHQEFDSRVRNADGSSLTDRHSTMVTGAMVSSGIKEKAKGVAFEAKALTHDWTRDKIEVAEAAANGMLISNHSYGIKTDRVPDWYFGSYIRVSQDWDKIMYNAPYYLMISAAGNSQNSRDNELPNSGNAQDGFDLLLGFTTSKNGLVIAGADTKLANNGDLKDATVSGYSSFGPIDDGRIKPDIAGDGTLIYSTSSNNNTSYSSAMGTSMAAPGVSASLLLLQQYHEELFSSFMKAATLKGLALHSADDVQAPGPDYRMGWGVLNTARAGEILKKKQYATIVEENTLQSGETYSVIVNANGEEPLIASISWTDIEGSYINRGDLNSVTPALVNDLDISISKDGSTFMPWKLNALNASAPATKGDNRVDPFERIDIDNASGEYVITISHKGDLQNGAQDFSLIISGVSLSECQMNQAPQPPQIKSADENSCTITWETNQDTLYEVQIKDIYDDNWKTVNTWEGEMIFSDLELGINYTARIRAVCSQNLASDFSEELLFEFSGTETEELLYETLSTNELALKVYPNPTVNELHLASEFSKDAYYTITTTAGQTIKGGNANEKIKVTDLSSGLYIISLQDYSGMASTMFFKD</sequence>
<feature type="transmembrane region" description="Helical" evidence="7">
    <location>
        <begin position="12"/>
        <end position="30"/>
    </location>
</feature>
<dbReference type="SUPFAM" id="SSF49265">
    <property type="entry name" value="Fibronectin type III"/>
    <property type="match status" value="1"/>
</dbReference>
<keyword evidence="3" id="KW-0732">Signal</keyword>
<keyword evidence="7" id="KW-0472">Membrane</keyword>
<reference evidence="9 10" key="1">
    <citation type="submission" date="2023-09" db="EMBL/GenBank/DDBJ databases">
        <authorList>
            <person name="Rey-Velasco X."/>
        </authorList>
    </citation>
    <scope>NUCLEOTIDE SEQUENCE [LARGE SCALE GENOMIC DNA]</scope>
    <source>
        <strain evidence="9 10">P007</strain>
    </source>
</reference>
<feature type="active site" description="Charge relay system" evidence="6">
    <location>
        <position position="351"/>
    </location>
</feature>
<keyword evidence="7" id="KW-1133">Transmembrane helix</keyword>
<dbReference type="NCBIfam" id="TIGR04183">
    <property type="entry name" value="Por_Secre_tail"/>
    <property type="match status" value="1"/>
</dbReference>
<dbReference type="CDD" id="cd00063">
    <property type="entry name" value="FN3"/>
    <property type="match status" value="1"/>
</dbReference>
<organism evidence="9 10">
    <name type="scientific">Croceitalea vernalis</name>
    <dbReference type="NCBI Taxonomy" id="3075599"/>
    <lineage>
        <taxon>Bacteria</taxon>
        <taxon>Pseudomonadati</taxon>
        <taxon>Bacteroidota</taxon>
        <taxon>Flavobacteriia</taxon>
        <taxon>Flavobacteriales</taxon>
        <taxon>Flavobacteriaceae</taxon>
        <taxon>Croceitalea</taxon>
    </lineage>
</organism>
<feature type="active site" description="Charge relay system" evidence="6">
    <location>
        <position position="136"/>
    </location>
</feature>
<dbReference type="SUPFAM" id="SSF49785">
    <property type="entry name" value="Galactose-binding domain-like"/>
    <property type="match status" value="1"/>
</dbReference>
<evidence type="ECO:0000256" key="5">
    <source>
        <dbReference type="ARBA" id="ARBA00022825"/>
    </source>
</evidence>
<keyword evidence="7" id="KW-0812">Transmembrane</keyword>
<keyword evidence="5 6" id="KW-0720">Serine protease</keyword>
<evidence type="ECO:0000256" key="7">
    <source>
        <dbReference type="SAM" id="Phobius"/>
    </source>
</evidence>
<protein>
    <submittedName>
        <fullName evidence="9">S8 family serine peptidase</fullName>
    </submittedName>
</protein>
<dbReference type="SUPFAM" id="SSF52743">
    <property type="entry name" value="Subtilisin-like"/>
    <property type="match status" value="1"/>
</dbReference>
<dbReference type="RefSeq" id="WP_311386938.1">
    <property type="nucleotide sequence ID" value="NZ_JAVRHU010000001.1"/>
</dbReference>
<evidence type="ECO:0000259" key="8">
    <source>
        <dbReference type="PROSITE" id="PS50853"/>
    </source>
</evidence>
<comment type="similarity">
    <text evidence="1 6">Belongs to the peptidase S8 family.</text>
</comment>
<feature type="active site" description="Charge relay system" evidence="6">
    <location>
        <position position="163"/>
    </location>
</feature>
<accession>A0ABU3BEP6</accession>
<dbReference type="PANTHER" id="PTHR43806">
    <property type="entry name" value="PEPTIDASE S8"/>
    <property type="match status" value="1"/>
</dbReference>
<dbReference type="PROSITE" id="PS51892">
    <property type="entry name" value="SUBTILASE"/>
    <property type="match status" value="1"/>
</dbReference>
<dbReference type="Gene3D" id="2.60.120.380">
    <property type="match status" value="1"/>
</dbReference>
<dbReference type="Gene3D" id="3.40.50.200">
    <property type="entry name" value="Peptidase S8/S53 domain"/>
    <property type="match status" value="1"/>
</dbReference>
<dbReference type="InterPro" id="IPR003961">
    <property type="entry name" value="FN3_dom"/>
</dbReference>
<dbReference type="Pfam" id="PF18962">
    <property type="entry name" value="Por_Secre_tail"/>
    <property type="match status" value="1"/>
</dbReference>
<dbReference type="InterPro" id="IPR036116">
    <property type="entry name" value="FN3_sf"/>
</dbReference>
<name>A0ABU3BEP6_9FLAO</name>
<dbReference type="PROSITE" id="PS00138">
    <property type="entry name" value="SUBTILASE_SER"/>
    <property type="match status" value="1"/>
</dbReference>
<dbReference type="InterPro" id="IPR036852">
    <property type="entry name" value="Peptidase_S8/S53_dom_sf"/>
</dbReference>
<dbReference type="PANTHER" id="PTHR43806:SF11">
    <property type="entry name" value="CEREVISIN-RELATED"/>
    <property type="match status" value="1"/>
</dbReference>
<keyword evidence="2 6" id="KW-0645">Protease</keyword>
<evidence type="ECO:0000256" key="6">
    <source>
        <dbReference type="PROSITE-ProRule" id="PRU01240"/>
    </source>
</evidence>
<evidence type="ECO:0000313" key="10">
    <source>
        <dbReference type="Proteomes" id="UP001250662"/>
    </source>
</evidence>
<dbReference type="InterPro" id="IPR013783">
    <property type="entry name" value="Ig-like_fold"/>
</dbReference>
<evidence type="ECO:0000256" key="2">
    <source>
        <dbReference type="ARBA" id="ARBA00022670"/>
    </source>
</evidence>
<dbReference type="InterPro" id="IPR008979">
    <property type="entry name" value="Galactose-bd-like_sf"/>
</dbReference>
<evidence type="ECO:0000256" key="1">
    <source>
        <dbReference type="ARBA" id="ARBA00011073"/>
    </source>
</evidence>
<evidence type="ECO:0000313" key="9">
    <source>
        <dbReference type="EMBL" id="MDT0620603.1"/>
    </source>
</evidence>
<proteinExistence type="inferred from homology"/>
<keyword evidence="4 6" id="KW-0378">Hydrolase</keyword>
<dbReference type="Pfam" id="PF00082">
    <property type="entry name" value="Peptidase_S8"/>
    <property type="match status" value="1"/>
</dbReference>
<dbReference type="InterPro" id="IPR050131">
    <property type="entry name" value="Peptidase_S8_subtilisin-like"/>
</dbReference>
<evidence type="ECO:0000256" key="4">
    <source>
        <dbReference type="ARBA" id="ARBA00022801"/>
    </source>
</evidence>